<gene>
    <name evidence="10" type="ORF">N303_07899</name>
</gene>
<dbReference type="STRING" id="55661.A0A091FT02"/>
<evidence type="ECO:0000256" key="6">
    <source>
        <dbReference type="ARBA" id="ARBA00022759"/>
    </source>
</evidence>
<feature type="non-terminal residue" evidence="10">
    <location>
        <position position="257"/>
    </location>
</feature>
<keyword evidence="3" id="KW-0808">Transferase</keyword>
<keyword evidence="8" id="KW-0695">RNA-directed DNA polymerase</keyword>
<evidence type="ECO:0000256" key="8">
    <source>
        <dbReference type="ARBA" id="ARBA00022918"/>
    </source>
</evidence>
<proteinExistence type="inferred from homology"/>
<dbReference type="PANTHER" id="PTHR41694">
    <property type="entry name" value="ENDOGENOUS RETROVIRUS GROUP K MEMBER POL PROTEIN"/>
    <property type="match status" value="1"/>
</dbReference>
<keyword evidence="5" id="KW-0540">Nuclease</keyword>
<dbReference type="SUPFAM" id="SSF56672">
    <property type="entry name" value="DNA/RNA polymerases"/>
    <property type="match status" value="1"/>
</dbReference>
<feature type="non-terminal residue" evidence="10">
    <location>
        <position position="1"/>
    </location>
</feature>
<evidence type="ECO:0000313" key="10">
    <source>
        <dbReference type="EMBL" id="KFO73645.1"/>
    </source>
</evidence>
<evidence type="ECO:0000256" key="5">
    <source>
        <dbReference type="ARBA" id="ARBA00022722"/>
    </source>
</evidence>
<evidence type="ECO:0000256" key="2">
    <source>
        <dbReference type="ARBA" id="ARBA00012180"/>
    </source>
</evidence>
<accession>A0A091FT02</accession>
<dbReference type="Pfam" id="PF06817">
    <property type="entry name" value="RVT_thumb"/>
    <property type="match status" value="1"/>
</dbReference>
<dbReference type="EC" id="3.1.26.4" evidence="2"/>
<dbReference type="Gene3D" id="3.30.70.270">
    <property type="match status" value="2"/>
</dbReference>
<evidence type="ECO:0000259" key="9">
    <source>
        <dbReference type="PROSITE" id="PS50878"/>
    </source>
</evidence>
<dbReference type="Gene3D" id="3.10.10.10">
    <property type="entry name" value="HIV Type 1 Reverse Transcriptase, subunit A, domain 1"/>
    <property type="match status" value="1"/>
</dbReference>
<dbReference type="Pfam" id="PF00078">
    <property type="entry name" value="RVT_1"/>
    <property type="match status" value="1"/>
</dbReference>
<dbReference type="EMBL" id="KL447463">
    <property type="protein sequence ID" value="KFO73645.1"/>
    <property type="molecule type" value="Genomic_DNA"/>
</dbReference>
<evidence type="ECO:0000256" key="7">
    <source>
        <dbReference type="ARBA" id="ARBA00022801"/>
    </source>
</evidence>
<sequence length="257" mass="30032">DQWPLSHDRLQIVKQLFDKQLQAGHMPSTSPWNTPIFTILKKSGKWHLLHDLRVINAIMQDMRALQPGLPPPVMIPKDWDLFIVDLKYCFFTIPLHPEDTEKFAFSIPAVNKQESANRFQWVVLPQGMKNSPTICQNFVAWVLQPFRQKYPFLFVYHFMNDILVAGENLEANQVLTDLKDMLDHKALKIAPEKIQQQSPWNYLIWQINGNMVRPQKVTIHTNIRTLTDVQKLMGDIQWVQPLTEMANDDLQPLMELL</sequence>
<protein>
    <recommendedName>
        <fullName evidence="2">ribonuclease H</fullName>
        <ecNumber evidence="2">3.1.26.4</ecNumber>
    </recommendedName>
</protein>
<dbReference type="Proteomes" id="UP000053760">
    <property type="component" value="Unassembled WGS sequence"/>
</dbReference>
<dbReference type="InterPro" id="IPR043502">
    <property type="entry name" value="DNA/RNA_pol_sf"/>
</dbReference>
<dbReference type="GO" id="GO:0004523">
    <property type="term" value="F:RNA-DNA hybrid ribonuclease activity"/>
    <property type="evidence" value="ECO:0007669"/>
    <property type="project" value="UniProtKB-EC"/>
</dbReference>
<evidence type="ECO:0000256" key="3">
    <source>
        <dbReference type="ARBA" id="ARBA00022679"/>
    </source>
</evidence>
<dbReference type="InterPro" id="IPR000477">
    <property type="entry name" value="RT_dom"/>
</dbReference>
<keyword evidence="11" id="KW-1185">Reference proteome</keyword>
<comment type="similarity">
    <text evidence="1">Belongs to the beta type-B retroviral polymerase family. HERV class-II K(HML-2) pol subfamily.</text>
</comment>
<keyword evidence="7" id="KW-0378">Hydrolase</keyword>
<organism evidence="10 11">
    <name type="scientific">Cuculus canorus</name>
    <name type="common">Common cuckoo</name>
    <dbReference type="NCBI Taxonomy" id="55661"/>
    <lineage>
        <taxon>Eukaryota</taxon>
        <taxon>Metazoa</taxon>
        <taxon>Chordata</taxon>
        <taxon>Craniata</taxon>
        <taxon>Vertebrata</taxon>
        <taxon>Euteleostomi</taxon>
        <taxon>Archelosauria</taxon>
        <taxon>Archosauria</taxon>
        <taxon>Dinosauria</taxon>
        <taxon>Saurischia</taxon>
        <taxon>Theropoda</taxon>
        <taxon>Coelurosauria</taxon>
        <taxon>Aves</taxon>
        <taxon>Neognathae</taxon>
        <taxon>Neoaves</taxon>
        <taxon>Otidimorphae</taxon>
        <taxon>Cuculiformes</taxon>
        <taxon>Cuculidae</taxon>
        <taxon>Cuculus</taxon>
    </lineage>
</organism>
<keyword evidence="4" id="KW-0548">Nucleotidyltransferase</keyword>
<dbReference type="PROSITE" id="PS50878">
    <property type="entry name" value="RT_POL"/>
    <property type="match status" value="1"/>
</dbReference>
<dbReference type="AlphaFoldDB" id="A0A091FT02"/>
<reference evidence="10 11" key="1">
    <citation type="submission" date="2014-04" db="EMBL/GenBank/DDBJ databases">
        <title>Genome evolution of avian class.</title>
        <authorList>
            <person name="Zhang G."/>
            <person name="Li C."/>
        </authorList>
    </citation>
    <scope>NUCLEOTIDE SEQUENCE [LARGE SCALE GENOMIC DNA]</scope>
    <source>
        <strain evidence="10">BGI_N303</strain>
    </source>
</reference>
<name>A0A091FT02_CUCCA</name>
<evidence type="ECO:0000256" key="4">
    <source>
        <dbReference type="ARBA" id="ARBA00022695"/>
    </source>
</evidence>
<dbReference type="InterPro" id="IPR010661">
    <property type="entry name" value="RVT_thumb"/>
</dbReference>
<dbReference type="GO" id="GO:0003964">
    <property type="term" value="F:RNA-directed DNA polymerase activity"/>
    <property type="evidence" value="ECO:0007669"/>
    <property type="project" value="UniProtKB-KW"/>
</dbReference>
<dbReference type="InterPro" id="IPR043128">
    <property type="entry name" value="Rev_trsase/Diguanyl_cyclase"/>
</dbReference>
<evidence type="ECO:0000256" key="1">
    <source>
        <dbReference type="ARBA" id="ARBA00010879"/>
    </source>
</evidence>
<feature type="domain" description="Reverse transcriptase" evidence="9">
    <location>
        <begin position="20"/>
        <end position="207"/>
    </location>
</feature>
<dbReference type="PANTHER" id="PTHR41694:SF3">
    <property type="entry name" value="RNA-DIRECTED DNA POLYMERASE-RELATED"/>
    <property type="match status" value="1"/>
</dbReference>
<keyword evidence="6" id="KW-0255">Endonuclease</keyword>
<evidence type="ECO:0000313" key="11">
    <source>
        <dbReference type="Proteomes" id="UP000053760"/>
    </source>
</evidence>
<dbReference type="GO" id="GO:0035613">
    <property type="term" value="F:RNA stem-loop binding"/>
    <property type="evidence" value="ECO:0007669"/>
    <property type="project" value="TreeGrafter"/>
</dbReference>